<dbReference type="Proteomes" id="UP001200089">
    <property type="component" value="Unassembled WGS sequence"/>
</dbReference>
<proteinExistence type="predicted"/>
<organism evidence="1 2">
    <name type="scientific">Blautia massiliensis</name>
    <name type="common">ex Durand et al. 2017</name>
    <dbReference type="NCBI Taxonomy" id="1737424"/>
    <lineage>
        <taxon>Bacteria</taxon>
        <taxon>Bacillati</taxon>
        <taxon>Bacillota</taxon>
        <taxon>Clostridia</taxon>
        <taxon>Lachnospirales</taxon>
        <taxon>Lachnospiraceae</taxon>
        <taxon>Blautia</taxon>
    </lineage>
</organism>
<evidence type="ECO:0000313" key="2">
    <source>
        <dbReference type="Proteomes" id="UP001200089"/>
    </source>
</evidence>
<reference evidence="1" key="1">
    <citation type="submission" date="2022-01" db="EMBL/GenBank/DDBJ databases">
        <title>Collection of gut derived symbiotic bacterial strains cultured from healthy donors.</title>
        <authorList>
            <person name="Lin H."/>
            <person name="Kohout C."/>
            <person name="Waligurski E."/>
            <person name="Pamer E.G."/>
        </authorList>
    </citation>
    <scope>NUCLEOTIDE SEQUENCE</scope>
    <source>
        <strain evidence="1">DFI.1.11</strain>
    </source>
</reference>
<gene>
    <name evidence="1" type="ORF">L0P48_04905</name>
</gene>
<dbReference type="RefSeq" id="WP_110103437.1">
    <property type="nucleotide sequence ID" value="NZ_JAAIUP010000023.1"/>
</dbReference>
<dbReference type="AlphaFoldDB" id="A0AAW5CH49"/>
<protein>
    <submittedName>
        <fullName evidence="1">Uncharacterized protein</fullName>
    </submittedName>
</protein>
<comment type="caution">
    <text evidence="1">The sequence shown here is derived from an EMBL/GenBank/DDBJ whole genome shotgun (WGS) entry which is preliminary data.</text>
</comment>
<evidence type="ECO:0000313" key="1">
    <source>
        <dbReference type="EMBL" id="MCG5032956.1"/>
    </source>
</evidence>
<name>A0AAW5CH49_9FIRM</name>
<sequence length="300" mass="33626">MTKNENLRLCGGTFFTLLLEARKQLLGANEHYAGKKDGLTEYETLIGLARVIRSDLATPMPTEIKTIQGNASEYKKCKNAGGGYFPFGDKTALRVFDERVKNEYVDTLRKMCRFVDDFIDAGGDIKKDELLVKALVELISLDNCIDDSQSFYIKEDGTTAQKKELINMKEIPLQSFLLGIFHYSVCSVDNVVGAETFDFWCPSAGGAKRTYKGDIGADWPVDIKLRYIQLEDCDIAENDANGSPEDVIVEADCEDPHQNKEKSKQQMVFNFNVTGNNNSFIQHVDSITNNYYGGQKKDGE</sequence>
<dbReference type="EMBL" id="JAKNDE010000004">
    <property type="protein sequence ID" value="MCG5032956.1"/>
    <property type="molecule type" value="Genomic_DNA"/>
</dbReference>
<accession>A0AAW5CH49</accession>